<dbReference type="EMBL" id="KV784354">
    <property type="protein sequence ID" value="OEU21600.1"/>
    <property type="molecule type" value="Genomic_DNA"/>
</dbReference>
<protein>
    <recommendedName>
        <fullName evidence="2">Endoplasmic reticulum vesicle transporter C-terminal domain-containing protein</fullName>
    </recommendedName>
</protein>
<keyword evidence="4" id="KW-1185">Reference proteome</keyword>
<accession>A0A1E7FTW4</accession>
<dbReference type="AlphaFoldDB" id="A0A1E7FTW4"/>
<evidence type="ECO:0000256" key="1">
    <source>
        <dbReference type="SAM" id="Phobius"/>
    </source>
</evidence>
<reference evidence="3 4" key="1">
    <citation type="submission" date="2016-09" db="EMBL/GenBank/DDBJ databases">
        <title>Extensive genetic diversity and differential bi-allelic expression allows diatom success in the polar Southern Ocean.</title>
        <authorList>
            <consortium name="DOE Joint Genome Institute"/>
            <person name="Mock T."/>
            <person name="Otillar R.P."/>
            <person name="Strauss J."/>
            <person name="Dupont C."/>
            <person name="Frickenhaus S."/>
            <person name="Maumus F."/>
            <person name="Mcmullan M."/>
            <person name="Sanges R."/>
            <person name="Schmutz J."/>
            <person name="Toseland A."/>
            <person name="Valas R."/>
            <person name="Veluchamy A."/>
            <person name="Ward B.J."/>
            <person name="Allen A."/>
            <person name="Barry K."/>
            <person name="Falciatore A."/>
            <person name="Ferrante M."/>
            <person name="Fortunato A.E."/>
            <person name="Gloeckner G."/>
            <person name="Gruber A."/>
            <person name="Hipkin R."/>
            <person name="Janech M."/>
            <person name="Kroth P."/>
            <person name="Leese F."/>
            <person name="Lindquist E."/>
            <person name="Lyon B.R."/>
            <person name="Martin J."/>
            <person name="Mayer C."/>
            <person name="Parker M."/>
            <person name="Quesneville H."/>
            <person name="Raymond J."/>
            <person name="Uhlig C."/>
            <person name="Valentin K.U."/>
            <person name="Worden A.Z."/>
            <person name="Armbrust E.V."/>
            <person name="Bowler C."/>
            <person name="Green B."/>
            <person name="Moulton V."/>
            <person name="Van Oosterhout C."/>
            <person name="Grigoriev I."/>
        </authorList>
    </citation>
    <scope>NUCLEOTIDE SEQUENCE [LARGE SCALE GENOMIC DNA]</scope>
    <source>
        <strain evidence="3 4">CCMP1102</strain>
    </source>
</reference>
<evidence type="ECO:0000259" key="2">
    <source>
        <dbReference type="Pfam" id="PF07970"/>
    </source>
</evidence>
<keyword evidence="1" id="KW-0472">Membrane</keyword>
<organism evidence="3 4">
    <name type="scientific">Fragilariopsis cylindrus CCMP1102</name>
    <dbReference type="NCBI Taxonomy" id="635003"/>
    <lineage>
        <taxon>Eukaryota</taxon>
        <taxon>Sar</taxon>
        <taxon>Stramenopiles</taxon>
        <taxon>Ochrophyta</taxon>
        <taxon>Bacillariophyta</taxon>
        <taxon>Bacillariophyceae</taxon>
        <taxon>Bacillariophycidae</taxon>
        <taxon>Bacillariales</taxon>
        <taxon>Bacillariaceae</taxon>
        <taxon>Fragilariopsis</taxon>
    </lineage>
</organism>
<dbReference type="InterPro" id="IPR012936">
    <property type="entry name" value="Erv_C"/>
</dbReference>
<dbReference type="Proteomes" id="UP000095751">
    <property type="component" value="Unassembled WGS sequence"/>
</dbReference>
<dbReference type="KEGG" id="fcy:FRACYDRAFT_216811"/>
<keyword evidence="1" id="KW-0812">Transmembrane</keyword>
<proteinExistence type="predicted"/>
<dbReference type="OrthoDB" id="270930at2759"/>
<keyword evidence="1" id="KW-1133">Transmembrane helix</keyword>
<dbReference type="InParanoid" id="A0A1E7FTW4"/>
<feature type="transmembrane region" description="Helical" evidence="1">
    <location>
        <begin position="39"/>
        <end position="62"/>
    </location>
</feature>
<sequence length="73" mass="7534">MVNSGGSSNQPGIGLSYDVTPLAVHINEDFGDNGGFFNFLSTMIGIVGGCFVTISLFAGCAIQSINSVAKKMD</sequence>
<evidence type="ECO:0000313" key="4">
    <source>
        <dbReference type="Proteomes" id="UP000095751"/>
    </source>
</evidence>
<feature type="domain" description="Endoplasmic reticulum vesicle transporter C-terminal" evidence="2">
    <location>
        <begin position="7"/>
        <end position="56"/>
    </location>
</feature>
<name>A0A1E7FTW4_9STRA</name>
<gene>
    <name evidence="3" type="ORF">FRACYDRAFT_216811</name>
</gene>
<evidence type="ECO:0000313" key="3">
    <source>
        <dbReference type="EMBL" id="OEU21600.1"/>
    </source>
</evidence>
<dbReference type="Pfam" id="PF07970">
    <property type="entry name" value="COPIIcoated_ERV"/>
    <property type="match status" value="1"/>
</dbReference>